<dbReference type="EMBL" id="BLSB01000538">
    <property type="protein sequence ID" value="GFP36277.1"/>
    <property type="molecule type" value="Genomic_DNA"/>
</dbReference>
<accession>A0A6V8PVI2</accession>
<organism evidence="2 3">
    <name type="scientific">Candidatus Hakubella thermalkaliphila</name>
    <dbReference type="NCBI Taxonomy" id="2754717"/>
    <lineage>
        <taxon>Bacteria</taxon>
        <taxon>Bacillati</taxon>
        <taxon>Actinomycetota</taxon>
        <taxon>Actinomycetota incertae sedis</taxon>
        <taxon>Candidatus Hakubellales</taxon>
        <taxon>Candidatus Hakubellaceae</taxon>
        <taxon>Candidatus Hakubella</taxon>
    </lineage>
</organism>
<reference evidence="2 3" key="1">
    <citation type="journal article" date="2020" name="Front. Microbiol.">
        <title>Single-cell genomics of novel Actinobacteria with the Wood-Ljungdahl pathway discovered in a serpentinizing system.</title>
        <authorList>
            <person name="Merino N."/>
            <person name="Kawai M."/>
            <person name="Boyd E.S."/>
            <person name="Colman D.R."/>
            <person name="McGlynn S.E."/>
            <person name="Nealson K.H."/>
            <person name="Kurokawa K."/>
            <person name="Hongoh Y."/>
        </authorList>
    </citation>
    <scope>NUCLEOTIDE SEQUENCE [LARGE SCALE GENOMIC DNA]</scope>
    <source>
        <strain evidence="2 3">S43</strain>
    </source>
</reference>
<feature type="transmembrane region" description="Helical" evidence="1">
    <location>
        <begin position="97"/>
        <end position="115"/>
    </location>
</feature>
<dbReference type="AlphaFoldDB" id="A0A6V8PVI2"/>
<gene>
    <name evidence="2" type="ORF">HKBW3S43_02065</name>
</gene>
<evidence type="ECO:0000256" key="1">
    <source>
        <dbReference type="SAM" id="Phobius"/>
    </source>
</evidence>
<evidence type="ECO:0000313" key="2">
    <source>
        <dbReference type="EMBL" id="GFP36277.1"/>
    </source>
</evidence>
<dbReference type="Proteomes" id="UP000576480">
    <property type="component" value="Unassembled WGS sequence"/>
</dbReference>
<feature type="non-terminal residue" evidence="2">
    <location>
        <position position="126"/>
    </location>
</feature>
<keyword evidence="1" id="KW-0812">Transmembrane</keyword>
<name>A0A6V8PVI2_9ACTN</name>
<feature type="transmembrane region" description="Helical" evidence="1">
    <location>
        <begin position="28"/>
        <end position="50"/>
    </location>
</feature>
<keyword evidence="1" id="KW-1133">Transmembrane helix</keyword>
<proteinExistence type="predicted"/>
<comment type="caution">
    <text evidence="2">The sequence shown here is derived from an EMBL/GenBank/DDBJ whole genome shotgun (WGS) entry which is preliminary data.</text>
</comment>
<feature type="transmembrane region" description="Helical" evidence="1">
    <location>
        <begin position="62"/>
        <end position="85"/>
    </location>
</feature>
<evidence type="ECO:0000313" key="3">
    <source>
        <dbReference type="Proteomes" id="UP000576480"/>
    </source>
</evidence>
<dbReference type="RefSeq" id="WP_219854801.1">
    <property type="nucleotide sequence ID" value="NZ_BLSB01000538.1"/>
</dbReference>
<keyword evidence="1" id="KW-0472">Membrane</keyword>
<protein>
    <submittedName>
        <fullName evidence="2">Uncharacterized protein</fullName>
    </submittedName>
</protein>
<sequence>MTKGLTLAKFLPPVIVLAMLVPREINAYLLKIGIAVIAFLSFFLLLFVHIFVTGRFTLRRHFLNIIVLFVLSYIFLIAAISLLTKGVANWHFWLRDLYSFITLAAVFVIFTDVTLSKKMLSKILFL</sequence>